<gene>
    <name evidence="2" type="ordered locus">Adeg_2092</name>
</gene>
<proteinExistence type="predicted"/>
<dbReference type="STRING" id="429009.Adeg_2092"/>
<reference evidence="2 3" key="1">
    <citation type="submission" date="2009-10" db="EMBL/GenBank/DDBJ databases">
        <title>Complete sequence of chromosome of Ammonifex degensii KC4.</title>
        <authorList>
            <consortium name="US DOE Joint Genome Institute"/>
            <person name="Kerfeld C."/>
            <person name="Goodner B."/>
            <person name="Huber H."/>
            <person name="Stetter K."/>
            <person name="Lucas S."/>
            <person name="Copeland A."/>
            <person name="Lapidus A."/>
            <person name="Glavina del Rio T."/>
            <person name="Dalin E."/>
            <person name="Tice H."/>
            <person name="Bruce D."/>
            <person name="Goodwin L."/>
            <person name="Pitluck S."/>
            <person name="Saunders E."/>
            <person name="Brettin T."/>
            <person name="Detter J.C."/>
            <person name="Han C."/>
            <person name="Larimer F."/>
            <person name="Land M."/>
            <person name="Hauser L."/>
            <person name="Kyrpides N."/>
            <person name="Ovchinnikova G."/>
            <person name="Richardson P."/>
        </authorList>
    </citation>
    <scope>NUCLEOTIDE SEQUENCE [LARGE SCALE GENOMIC DNA]</scope>
    <source>
        <strain evidence="3">DSM 10501 / KC4</strain>
    </source>
</reference>
<evidence type="ECO:0000313" key="2">
    <source>
        <dbReference type="EMBL" id="ACX53169.1"/>
    </source>
</evidence>
<dbReference type="KEGG" id="adg:Adeg_2092"/>
<organism evidence="2 3">
    <name type="scientific">Ammonifex degensii (strain DSM 10501 / KC4)</name>
    <dbReference type="NCBI Taxonomy" id="429009"/>
    <lineage>
        <taxon>Bacteria</taxon>
        <taxon>Bacillati</taxon>
        <taxon>Bacillota</taxon>
        <taxon>Clostridia</taxon>
        <taxon>Thermoanaerobacterales</taxon>
        <taxon>Thermoanaerobacteraceae</taxon>
        <taxon>Ammonifex</taxon>
    </lineage>
</organism>
<accession>C9RA40</accession>
<dbReference type="AlphaFoldDB" id="C9RA40"/>
<keyword evidence="3" id="KW-1185">Reference proteome</keyword>
<name>C9RA40_AMMDK</name>
<dbReference type="InterPro" id="IPR014793">
    <property type="entry name" value="DsrD"/>
</dbReference>
<dbReference type="eggNOG" id="ENOG5033ER5">
    <property type="taxonomic scope" value="Bacteria"/>
</dbReference>
<sequence>MICMLEDIKNAIVEYLTNAKKSKHYFKDIEKAVKQKFPDASTRDIKKACNELVNEDKVAYFSTGSTTMYCLKGREAETTDME</sequence>
<dbReference type="HOGENOM" id="CLU_196901_0_0_9"/>
<protein>
    <submittedName>
        <fullName evidence="2">Dissimilatory sulfite reductase D</fullName>
    </submittedName>
</protein>
<dbReference type="InterPro" id="IPR036388">
    <property type="entry name" value="WH-like_DNA-bd_sf"/>
</dbReference>
<dbReference type="Proteomes" id="UP000002620">
    <property type="component" value="Chromosome"/>
</dbReference>
<evidence type="ECO:0000259" key="1">
    <source>
        <dbReference type="Pfam" id="PF08679"/>
    </source>
</evidence>
<dbReference type="EMBL" id="CP001785">
    <property type="protein sequence ID" value="ACX53169.1"/>
    <property type="molecule type" value="Genomic_DNA"/>
</dbReference>
<evidence type="ECO:0000313" key="3">
    <source>
        <dbReference type="Proteomes" id="UP000002620"/>
    </source>
</evidence>
<dbReference type="SUPFAM" id="SSF46785">
    <property type="entry name" value="Winged helix' DNA-binding domain"/>
    <property type="match status" value="1"/>
</dbReference>
<dbReference type="InterPro" id="IPR036390">
    <property type="entry name" value="WH_DNA-bd_sf"/>
</dbReference>
<dbReference type="Gene3D" id="1.10.10.10">
    <property type="entry name" value="Winged helix-like DNA-binding domain superfamily/Winged helix DNA-binding domain"/>
    <property type="match status" value="1"/>
</dbReference>
<dbReference type="Pfam" id="PF08679">
    <property type="entry name" value="DsrD"/>
    <property type="match status" value="1"/>
</dbReference>
<feature type="domain" description="Dissimilatory sulphite reductase D" evidence="1">
    <location>
        <begin position="8"/>
        <end position="74"/>
    </location>
</feature>